<evidence type="ECO:0000313" key="5">
    <source>
        <dbReference type="EMBL" id="CAG2055101.1"/>
    </source>
</evidence>
<gene>
    <name evidence="5" type="ORF">TPAB3V08_LOCUS2113</name>
</gene>
<dbReference type="InterPro" id="IPR027417">
    <property type="entry name" value="P-loop_NTPase"/>
</dbReference>
<sequence>MILLYSIYLLRQCDPLWLNNKTAPLEGFSWGGRSKRETTGLLMWSNPFLIPLPSGEQVAVVLVDTQGTFDIETIVQECATVFKSQSPCQFGAGVQSLPQHHRT</sequence>
<dbReference type="InterPro" id="IPR015894">
    <property type="entry name" value="Guanylate-bd_N"/>
</dbReference>
<keyword evidence="6" id="KW-1185">Reference proteome</keyword>
<dbReference type="EMBL" id="CAJPIN010002083">
    <property type="protein sequence ID" value="CAG2055101.1"/>
    <property type="molecule type" value="Genomic_DNA"/>
</dbReference>
<dbReference type="PROSITE" id="PS51715">
    <property type="entry name" value="G_GB1_RHD3"/>
    <property type="match status" value="1"/>
</dbReference>
<organism evidence="5 6">
    <name type="scientific">Timema podura</name>
    <name type="common">Walking stick</name>
    <dbReference type="NCBI Taxonomy" id="61482"/>
    <lineage>
        <taxon>Eukaryota</taxon>
        <taxon>Metazoa</taxon>
        <taxon>Ecdysozoa</taxon>
        <taxon>Arthropoda</taxon>
        <taxon>Hexapoda</taxon>
        <taxon>Insecta</taxon>
        <taxon>Pterygota</taxon>
        <taxon>Neoptera</taxon>
        <taxon>Polyneoptera</taxon>
        <taxon>Phasmatodea</taxon>
        <taxon>Timematodea</taxon>
        <taxon>Timematoidea</taxon>
        <taxon>Timematidae</taxon>
        <taxon>Timema</taxon>
    </lineage>
</organism>
<proteinExistence type="inferred from homology"/>
<evidence type="ECO:0000256" key="3">
    <source>
        <dbReference type="PROSITE-ProRule" id="PRU01052"/>
    </source>
</evidence>
<evidence type="ECO:0000313" key="6">
    <source>
        <dbReference type="Proteomes" id="UP001153148"/>
    </source>
</evidence>
<evidence type="ECO:0000256" key="2">
    <source>
        <dbReference type="ARBA" id="ARBA00023134"/>
    </source>
</evidence>
<feature type="domain" description="GB1/RHD3-type G" evidence="4">
    <location>
        <begin position="1"/>
        <end position="103"/>
    </location>
</feature>
<dbReference type="Gene3D" id="3.40.50.300">
    <property type="entry name" value="P-loop containing nucleotide triphosphate hydrolases"/>
    <property type="match status" value="1"/>
</dbReference>
<dbReference type="Proteomes" id="UP001153148">
    <property type="component" value="Unassembled WGS sequence"/>
</dbReference>
<keyword evidence="2" id="KW-0342">GTP-binding</keyword>
<keyword evidence="1" id="KW-0547">Nucleotide-binding</keyword>
<accession>A0ABN7NGV4</accession>
<evidence type="ECO:0000259" key="4">
    <source>
        <dbReference type="PROSITE" id="PS51715"/>
    </source>
</evidence>
<reference evidence="5" key="1">
    <citation type="submission" date="2021-03" db="EMBL/GenBank/DDBJ databases">
        <authorList>
            <person name="Tran Van P."/>
        </authorList>
    </citation>
    <scope>NUCLEOTIDE SEQUENCE</scope>
</reference>
<protein>
    <recommendedName>
        <fullName evidence="4">GB1/RHD3-type G domain-containing protein</fullName>
    </recommendedName>
</protein>
<dbReference type="InterPro" id="IPR030386">
    <property type="entry name" value="G_GB1_RHD3_dom"/>
</dbReference>
<comment type="similarity">
    <text evidence="3">Belongs to the TRAFAC class dynamin-like GTPase superfamily. GB1/RHD3 GTPase family.</text>
</comment>
<dbReference type="Pfam" id="PF02263">
    <property type="entry name" value="GBP"/>
    <property type="match status" value="1"/>
</dbReference>
<name>A0ABN7NGV4_TIMPD</name>
<dbReference type="PANTHER" id="PTHR10751">
    <property type="entry name" value="GUANYLATE BINDING PROTEIN"/>
    <property type="match status" value="1"/>
</dbReference>
<evidence type="ECO:0000256" key="1">
    <source>
        <dbReference type="ARBA" id="ARBA00022741"/>
    </source>
</evidence>
<comment type="caution">
    <text evidence="5">The sequence shown here is derived from an EMBL/GenBank/DDBJ whole genome shotgun (WGS) entry which is preliminary data.</text>
</comment>